<feature type="region of interest" description="Disordered" evidence="1">
    <location>
        <begin position="244"/>
        <end position="283"/>
    </location>
</feature>
<reference evidence="2" key="2">
    <citation type="submission" date="2020-05" db="UniProtKB">
        <authorList>
            <consortium name="EnsemblMetazoa"/>
        </authorList>
    </citation>
    <scope>IDENTIFICATION</scope>
    <source>
        <strain evidence="2">maculatus3</strain>
    </source>
</reference>
<proteinExistence type="predicted"/>
<dbReference type="EnsemblMetazoa" id="AMAM010315-RA">
    <property type="protein sequence ID" value="AMAM010315-PA"/>
    <property type="gene ID" value="AMAM010315"/>
</dbReference>
<organism evidence="2 3">
    <name type="scientific">Anopheles maculatus</name>
    <dbReference type="NCBI Taxonomy" id="74869"/>
    <lineage>
        <taxon>Eukaryota</taxon>
        <taxon>Metazoa</taxon>
        <taxon>Ecdysozoa</taxon>
        <taxon>Arthropoda</taxon>
        <taxon>Hexapoda</taxon>
        <taxon>Insecta</taxon>
        <taxon>Pterygota</taxon>
        <taxon>Neoptera</taxon>
        <taxon>Endopterygota</taxon>
        <taxon>Diptera</taxon>
        <taxon>Nematocera</taxon>
        <taxon>Culicoidea</taxon>
        <taxon>Culicidae</taxon>
        <taxon>Anophelinae</taxon>
        <taxon>Anopheles</taxon>
        <taxon>Anopheles maculatus group</taxon>
    </lineage>
</organism>
<sequence>GPSLPAASSAHHQIISIHGHRIQINEVSSSYVGTSKVLLTHANSDGTTTSSSSSSTSTATDSGDDENSASSTTSSSSTVVKQLVVPVLVKQQRSRKPPGQSSPSARVITIFYETRSSSRSSRQSRANRSQRANDLKPFAGGIVKRRKTVIRSTNHDDKRPLNAHPTAETLVRRALRSNGVMNTGASQIPTSAGEKAARKLVVNEFDVSTTTIPARCLASLHTNMKASPGMMSRTGCSTRRMRLDATERQEQRQHKEGKKAVALELLQGGGSTKRAKQLRRGAQ</sequence>
<evidence type="ECO:0000256" key="1">
    <source>
        <dbReference type="SAM" id="MobiDB-lite"/>
    </source>
</evidence>
<feature type="compositionally biased region" description="Basic residues" evidence="1">
    <location>
        <begin position="273"/>
        <end position="283"/>
    </location>
</feature>
<feature type="compositionally biased region" description="Basic and acidic residues" evidence="1">
    <location>
        <begin position="244"/>
        <end position="261"/>
    </location>
</feature>
<evidence type="ECO:0000313" key="2">
    <source>
        <dbReference type="EnsemblMetazoa" id="AMAM010315-PA"/>
    </source>
</evidence>
<feature type="region of interest" description="Disordered" evidence="1">
    <location>
        <begin position="42"/>
        <end position="77"/>
    </location>
</feature>
<name>A0A182SNK3_9DIPT</name>
<dbReference type="VEuPathDB" id="VectorBase:AMAM010315"/>
<accession>A0A182SNK3</accession>
<reference evidence="3" key="1">
    <citation type="submission" date="2013-09" db="EMBL/GenBank/DDBJ databases">
        <title>The Genome Sequence of Anopheles maculatus species B.</title>
        <authorList>
            <consortium name="The Broad Institute Genomics Platform"/>
            <person name="Neafsey D.E."/>
            <person name="Besansky N."/>
            <person name="Howell P."/>
            <person name="Walton C."/>
            <person name="Young S.K."/>
            <person name="Zeng Q."/>
            <person name="Gargeya S."/>
            <person name="Fitzgerald M."/>
            <person name="Haas B."/>
            <person name="Abouelleil A."/>
            <person name="Allen A.W."/>
            <person name="Alvarado L."/>
            <person name="Arachchi H.M."/>
            <person name="Berlin A.M."/>
            <person name="Chapman S.B."/>
            <person name="Gainer-Dewar J."/>
            <person name="Goldberg J."/>
            <person name="Griggs A."/>
            <person name="Gujja S."/>
            <person name="Hansen M."/>
            <person name="Howarth C."/>
            <person name="Imamovic A."/>
            <person name="Ireland A."/>
            <person name="Larimer J."/>
            <person name="McCowan C."/>
            <person name="Murphy C."/>
            <person name="Pearson M."/>
            <person name="Poon T.W."/>
            <person name="Priest M."/>
            <person name="Roberts A."/>
            <person name="Saif S."/>
            <person name="Shea T."/>
            <person name="Sisk P."/>
            <person name="Sykes S."/>
            <person name="Wortman J."/>
            <person name="Nusbaum C."/>
            <person name="Birren B."/>
        </authorList>
    </citation>
    <scope>NUCLEOTIDE SEQUENCE [LARGE SCALE GENOMIC DNA]</scope>
    <source>
        <strain evidence="3">maculatus3</strain>
    </source>
</reference>
<feature type="region of interest" description="Disordered" evidence="1">
    <location>
        <begin position="89"/>
        <end position="108"/>
    </location>
</feature>
<evidence type="ECO:0000313" key="3">
    <source>
        <dbReference type="Proteomes" id="UP000075901"/>
    </source>
</evidence>
<feature type="region of interest" description="Disordered" evidence="1">
    <location>
        <begin position="113"/>
        <end position="136"/>
    </location>
</feature>
<feature type="compositionally biased region" description="Low complexity" evidence="1">
    <location>
        <begin position="68"/>
        <end position="77"/>
    </location>
</feature>
<keyword evidence="3" id="KW-1185">Reference proteome</keyword>
<feature type="compositionally biased region" description="Low complexity" evidence="1">
    <location>
        <begin position="44"/>
        <end position="61"/>
    </location>
</feature>
<protein>
    <submittedName>
        <fullName evidence="2">Uncharacterized protein</fullName>
    </submittedName>
</protein>
<dbReference type="Proteomes" id="UP000075901">
    <property type="component" value="Unassembled WGS sequence"/>
</dbReference>
<dbReference type="AlphaFoldDB" id="A0A182SNK3"/>
<feature type="compositionally biased region" description="Low complexity" evidence="1">
    <location>
        <begin position="115"/>
        <end position="132"/>
    </location>
</feature>